<sequence length="144" mass="16573">MAATLDNDLISRFVGDWYRALDEHATEDEVLGYLVDTNPEMTFPEGTLRSTEEFLGWYRTVVNRFFDEVHEVTEVTSSIRGDVADVKVRVNWQARIWNPPAATSQWLGFDADQTWQVVRDEAGRLRIRRYVVDALHPMPGSAEL</sequence>
<comment type="caution">
    <text evidence="1">The sequence shown here is derived from an EMBL/GenBank/DDBJ whole genome shotgun (WGS) entry which is preliminary data.</text>
</comment>
<evidence type="ECO:0000313" key="1">
    <source>
        <dbReference type="EMBL" id="TQM79835.1"/>
    </source>
</evidence>
<evidence type="ECO:0000313" key="2">
    <source>
        <dbReference type="Proteomes" id="UP000316628"/>
    </source>
</evidence>
<dbReference type="OrthoDB" id="1254615at2"/>
<keyword evidence="2" id="KW-1185">Reference proteome</keyword>
<dbReference type="EMBL" id="VFPP01000001">
    <property type="protein sequence ID" value="TQM79835.1"/>
    <property type="molecule type" value="Genomic_DNA"/>
</dbReference>
<gene>
    <name evidence="1" type="ORF">FHX81_2146</name>
</gene>
<organism evidence="1 2">
    <name type="scientific">Saccharothrix saharensis</name>
    <dbReference type="NCBI Taxonomy" id="571190"/>
    <lineage>
        <taxon>Bacteria</taxon>
        <taxon>Bacillati</taxon>
        <taxon>Actinomycetota</taxon>
        <taxon>Actinomycetes</taxon>
        <taxon>Pseudonocardiales</taxon>
        <taxon>Pseudonocardiaceae</taxon>
        <taxon>Saccharothrix</taxon>
    </lineage>
</organism>
<dbReference type="SUPFAM" id="SSF54427">
    <property type="entry name" value="NTF2-like"/>
    <property type="match status" value="1"/>
</dbReference>
<proteinExistence type="predicted"/>
<dbReference type="AlphaFoldDB" id="A0A543JAH7"/>
<dbReference type="Proteomes" id="UP000316628">
    <property type="component" value="Unassembled WGS sequence"/>
</dbReference>
<reference evidence="1 2" key="1">
    <citation type="submission" date="2019-06" db="EMBL/GenBank/DDBJ databases">
        <title>Sequencing the genomes of 1000 actinobacteria strains.</title>
        <authorList>
            <person name="Klenk H.-P."/>
        </authorList>
    </citation>
    <scope>NUCLEOTIDE SEQUENCE [LARGE SCALE GENOMIC DNA]</scope>
    <source>
        <strain evidence="1 2">DSM 45456</strain>
    </source>
</reference>
<name>A0A543JAH7_9PSEU</name>
<dbReference type="InterPro" id="IPR032710">
    <property type="entry name" value="NTF2-like_dom_sf"/>
</dbReference>
<accession>A0A543JAH7</accession>
<protein>
    <submittedName>
        <fullName evidence="1">SnoaL-like protein</fullName>
    </submittedName>
</protein>